<dbReference type="KEGG" id="adl:AURDEDRAFT_127448"/>
<feature type="compositionally biased region" description="Low complexity" evidence="1">
    <location>
        <begin position="27"/>
        <end position="44"/>
    </location>
</feature>
<keyword evidence="3" id="KW-1185">Reference proteome</keyword>
<dbReference type="InParanoid" id="J0WYC8"/>
<name>J0WYC8_AURST</name>
<dbReference type="EMBL" id="JH687798">
    <property type="protein sequence ID" value="EJD40924.1"/>
    <property type="molecule type" value="Genomic_DNA"/>
</dbReference>
<feature type="compositionally biased region" description="Polar residues" evidence="1">
    <location>
        <begin position="247"/>
        <end position="257"/>
    </location>
</feature>
<organism evidence="2 3">
    <name type="scientific">Auricularia subglabra (strain TFB-10046 / SS5)</name>
    <name type="common">White-rot fungus</name>
    <name type="synonym">Auricularia delicata (strain TFB10046)</name>
    <dbReference type="NCBI Taxonomy" id="717982"/>
    <lineage>
        <taxon>Eukaryota</taxon>
        <taxon>Fungi</taxon>
        <taxon>Dikarya</taxon>
        <taxon>Basidiomycota</taxon>
        <taxon>Agaricomycotina</taxon>
        <taxon>Agaricomycetes</taxon>
        <taxon>Auriculariales</taxon>
        <taxon>Auriculariaceae</taxon>
        <taxon>Auricularia</taxon>
    </lineage>
</organism>
<reference evidence="3" key="1">
    <citation type="journal article" date="2012" name="Science">
        <title>The Paleozoic origin of enzymatic lignin decomposition reconstructed from 31 fungal genomes.</title>
        <authorList>
            <person name="Floudas D."/>
            <person name="Binder M."/>
            <person name="Riley R."/>
            <person name="Barry K."/>
            <person name="Blanchette R.A."/>
            <person name="Henrissat B."/>
            <person name="Martinez A.T."/>
            <person name="Otillar R."/>
            <person name="Spatafora J.W."/>
            <person name="Yadav J.S."/>
            <person name="Aerts A."/>
            <person name="Benoit I."/>
            <person name="Boyd A."/>
            <person name="Carlson A."/>
            <person name="Copeland A."/>
            <person name="Coutinho P.M."/>
            <person name="de Vries R.P."/>
            <person name="Ferreira P."/>
            <person name="Findley K."/>
            <person name="Foster B."/>
            <person name="Gaskell J."/>
            <person name="Glotzer D."/>
            <person name="Gorecki P."/>
            <person name="Heitman J."/>
            <person name="Hesse C."/>
            <person name="Hori C."/>
            <person name="Igarashi K."/>
            <person name="Jurgens J.A."/>
            <person name="Kallen N."/>
            <person name="Kersten P."/>
            <person name="Kohler A."/>
            <person name="Kuees U."/>
            <person name="Kumar T.K.A."/>
            <person name="Kuo A."/>
            <person name="LaButti K."/>
            <person name="Larrondo L.F."/>
            <person name="Lindquist E."/>
            <person name="Ling A."/>
            <person name="Lombard V."/>
            <person name="Lucas S."/>
            <person name="Lundell T."/>
            <person name="Martin R."/>
            <person name="McLaughlin D.J."/>
            <person name="Morgenstern I."/>
            <person name="Morin E."/>
            <person name="Murat C."/>
            <person name="Nagy L.G."/>
            <person name="Nolan M."/>
            <person name="Ohm R.A."/>
            <person name="Patyshakuliyeva A."/>
            <person name="Rokas A."/>
            <person name="Ruiz-Duenas F.J."/>
            <person name="Sabat G."/>
            <person name="Salamov A."/>
            <person name="Samejima M."/>
            <person name="Schmutz J."/>
            <person name="Slot J.C."/>
            <person name="St John F."/>
            <person name="Stenlid J."/>
            <person name="Sun H."/>
            <person name="Sun S."/>
            <person name="Syed K."/>
            <person name="Tsang A."/>
            <person name="Wiebenga A."/>
            <person name="Young D."/>
            <person name="Pisabarro A."/>
            <person name="Eastwood D.C."/>
            <person name="Martin F."/>
            <person name="Cullen D."/>
            <person name="Grigoriev I.V."/>
            <person name="Hibbett D.S."/>
        </authorList>
    </citation>
    <scope>NUCLEOTIDE SEQUENCE [LARGE SCALE GENOMIC DNA]</scope>
    <source>
        <strain evidence="3">TFB10046</strain>
    </source>
</reference>
<evidence type="ECO:0000313" key="2">
    <source>
        <dbReference type="EMBL" id="EJD40924.1"/>
    </source>
</evidence>
<proteinExistence type="predicted"/>
<accession>J0WYC8</accession>
<gene>
    <name evidence="2" type="ORF">AURDEDRAFT_127448</name>
</gene>
<dbReference type="Proteomes" id="UP000006514">
    <property type="component" value="Unassembled WGS sequence"/>
</dbReference>
<sequence length="639" mass="68795">MSTSNRFANLASSYSSSSSDDGNAVTASANPPAAPNNAGAAASGAQLVTTTRQELLLTSPSGSSAGGLGASPPRVAGLIHGLDLTPSTEDTHAARTANVNDFNNNREPPTLDEMDIQIAIQQGAHILVPETQAADGTAGQATEHVREVNRNVREINSGRAGAPAVVVRTRARRGTIFVNPLATIREDEGMDAAGGHAQVEIHGPLPPSSQAPVFVVKTEPEERFNQRVLAAPQTRRNRRSAAPEPSPTHSHAGSTLSAAIDVDAPRARTASSGTGPAGSRGPDADADVRMADAGDIFSPIHGAQPRREDTVDPEPVRLAARTDGLIQTVPIATNRERAVMTTFAPELARSTMSFKPFGPMEAIDGIPCDAHLRGVSPERVAHFENKPGEKIVHWIYTMFGKLATAYQHEDLVNHLQHTWDTTFPGFVNNCVFCADLFSARNAPPGKRVRAVTIVSYGLHARQAEIVTQCRGINWGPFQMLVYRWPDMESIWGGSFYGIRSNDEDIMTGLVLDAVEASPIVTACIRRQAEEDQIEAGGLLDIVLGRIRLTSMEVMRPRSTKVIHQWNVYADIRELFSEREAAVMYAAFANLDIQDNDLGNSTPIKWGCRFCRSLSHPTGKCFATILGGWKEFAQNSTPAA</sequence>
<protein>
    <submittedName>
        <fullName evidence="2">Uncharacterized protein</fullName>
    </submittedName>
</protein>
<feature type="compositionally biased region" description="Polar residues" evidence="1">
    <location>
        <begin position="1"/>
        <end position="11"/>
    </location>
</feature>
<evidence type="ECO:0000256" key="1">
    <source>
        <dbReference type="SAM" id="MobiDB-lite"/>
    </source>
</evidence>
<feature type="region of interest" description="Disordered" evidence="1">
    <location>
        <begin position="224"/>
        <end position="287"/>
    </location>
</feature>
<dbReference type="AlphaFoldDB" id="J0WYC8"/>
<feature type="region of interest" description="Disordered" evidence="1">
    <location>
        <begin position="1"/>
        <end position="44"/>
    </location>
</feature>
<evidence type="ECO:0000313" key="3">
    <source>
        <dbReference type="Proteomes" id="UP000006514"/>
    </source>
</evidence>